<dbReference type="InterPro" id="IPR036761">
    <property type="entry name" value="TTHA0802/YceI-like_sf"/>
</dbReference>
<evidence type="ECO:0000313" key="3">
    <source>
        <dbReference type="EMBL" id="STP11681.1"/>
    </source>
</evidence>
<gene>
    <name evidence="3" type="ORF">NCTC12219_01579</name>
</gene>
<dbReference type="InterPro" id="IPR007372">
    <property type="entry name" value="Lipid/polyisoprenoid-bd_YceI"/>
</dbReference>
<dbReference type="PROSITE" id="PS51257">
    <property type="entry name" value="PROKAR_LIPOPROTEIN"/>
    <property type="match status" value="1"/>
</dbReference>
<feature type="chain" id="PRO_5016738899" evidence="1">
    <location>
        <begin position="18"/>
        <end position="186"/>
    </location>
</feature>
<organism evidence="3 4">
    <name type="scientific">Helicobacter cinaedi</name>
    <dbReference type="NCBI Taxonomy" id="213"/>
    <lineage>
        <taxon>Bacteria</taxon>
        <taxon>Pseudomonadati</taxon>
        <taxon>Campylobacterota</taxon>
        <taxon>Epsilonproteobacteria</taxon>
        <taxon>Campylobacterales</taxon>
        <taxon>Helicobacteraceae</taxon>
        <taxon>Helicobacter</taxon>
    </lineage>
</organism>
<evidence type="ECO:0000313" key="4">
    <source>
        <dbReference type="Proteomes" id="UP000255103"/>
    </source>
</evidence>
<evidence type="ECO:0000256" key="1">
    <source>
        <dbReference type="SAM" id="SignalP"/>
    </source>
</evidence>
<reference evidence="3 4" key="1">
    <citation type="submission" date="2018-06" db="EMBL/GenBank/DDBJ databases">
        <authorList>
            <consortium name="Pathogen Informatics"/>
            <person name="Doyle S."/>
        </authorList>
    </citation>
    <scope>NUCLEOTIDE SEQUENCE [LARGE SCALE GENOMIC DNA]</scope>
    <source>
        <strain evidence="3 4">NCTC12219</strain>
    </source>
</reference>
<dbReference type="SUPFAM" id="SSF101874">
    <property type="entry name" value="YceI-like"/>
    <property type="match status" value="1"/>
</dbReference>
<dbReference type="Pfam" id="PF04264">
    <property type="entry name" value="YceI"/>
    <property type="match status" value="1"/>
</dbReference>
<evidence type="ECO:0000259" key="2">
    <source>
        <dbReference type="Pfam" id="PF04264"/>
    </source>
</evidence>
<proteinExistence type="predicted"/>
<keyword evidence="1" id="KW-0732">Signal</keyword>
<dbReference type="Proteomes" id="UP000255103">
    <property type="component" value="Unassembled WGS sequence"/>
</dbReference>
<feature type="domain" description="Lipid/polyisoprenoid-binding YceI-like" evidence="2">
    <location>
        <begin position="20"/>
        <end position="166"/>
    </location>
</feature>
<accession>A0A377JUM1</accession>
<protein>
    <submittedName>
        <fullName evidence="3">YceI-like domain protein</fullName>
    </submittedName>
</protein>
<name>A0A377JUM1_9HELI</name>
<feature type="signal peptide" evidence="1">
    <location>
        <begin position="1"/>
        <end position="17"/>
    </location>
</feature>
<dbReference type="AlphaFoldDB" id="A0A377JUM1"/>
<sequence length="186" mass="20231">MKKIIAGLALIGSIACAASIDTEKAEVKWTAFKTPAKVAVSGGFDDVKFKFGTPNKAQSLESQLNNATATIDIMKVNLGDPQKNENVTTHFFGNFAKKEPIKVTFKDVIEGKDKGTILANVRMNGKSQKVPMQYEVANKKLIAKGVLDLSEFGLENARANLQKAVADLHEKLTWSQVEIALEAPLK</sequence>
<dbReference type="RefSeq" id="WP_115722212.1">
    <property type="nucleotide sequence ID" value="NZ_UGHX01000001.1"/>
</dbReference>
<dbReference type="EMBL" id="UGHX01000001">
    <property type="protein sequence ID" value="STP11681.1"/>
    <property type="molecule type" value="Genomic_DNA"/>
</dbReference>
<dbReference type="Gene3D" id="2.40.128.110">
    <property type="entry name" value="Lipid/polyisoprenoid-binding, YceI-like"/>
    <property type="match status" value="1"/>
</dbReference>